<organism evidence="1 2">
    <name type="scientific">Racocetra fulgida</name>
    <dbReference type="NCBI Taxonomy" id="60492"/>
    <lineage>
        <taxon>Eukaryota</taxon>
        <taxon>Fungi</taxon>
        <taxon>Fungi incertae sedis</taxon>
        <taxon>Mucoromycota</taxon>
        <taxon>Glomeromycotina</taxon>
        <taxon>Glomeromycetes</taxon>
        <taxon>Diversisporales</taxon>
        <taxon>Gigasporaceae</taxon>
        <taxon>Racocetra</taxon>
    </lineage>
</organism>
<reference evidence="1" key="1">
    <citation type="submission" date="2021-06" db="EMBL/GenBank/DDBJ databases">
        <authorList>
            <person name="Kallberg Y."/>
            <person name="Tangrot J."/>
            <person name="Rosling A."/>
        </authorList>
    </citation>
    <scope>NUCLEOTIDE SEQUENCE</scope>
    <source>
        <strain evidence="1">IN212</strain>
    </source>
</reference>
<evidence type="ECO:0000313" key="1">
    <source>
        <dbReference type="EMBL" id="CAG8769478.1"/>
    </source>
</evidence>
<dbReference type="AlphaFoldDB" id="A0A9N9J8W2"/>
<protein>
    <submittedName>
        <fullName evidence="1">8276_t:CDS:1</fullName>
    </submittedName>
</protein>
<feature type="non-terminal residue" evidence="1">
    <location>
        <position position="49"/>
    </location>
</feature>
<sequence length="49" mass="5731">IMFIYSGASMRICNTYDNIDKRECRFHEKKIYCTLPVDSSFGGPKYESD</sequence>
<dbReference type="Proteomes" id="UP000789396">
    <property type="component" value="Unassembled WGS sequence"/>
</dbReference>
<comment type="caution">
    <text evidence="1">The sequence shown here is derived from an EMBL/GenBank/DDBJ whole genome shotgun (WGS) entry which is preliminary data.</text>
</comment>
<accession>A0A9N9J8W2</accession>
<dbReference type="EMBL" id="CAJVPZ010045530">
    <property type="protein sequence ID" value="CAG8769478.1"/>
    <property type="molecule type" value="Genomic_DNA"/>
</dbReference>
<name>A0A9N9J8W2_9GLOM</name>
<evidence type="ECO:0000313" key="2">
    <source>
        <dbReference type="Proteomes" id="UP000789396"/>
    </source>
</evidence>
<proteinExistence type="predicted"/>
<feature type="non-terminal residue" evidence="1">
    <location>
        <position position="1"/>
    </location>
</feature>
<keyword evidence="2" id="KW-1185">Reference proteome</keyword>
<gene>
    <name evidence="1" type="ORF">RFULGI_LOCUS14953</name>
</gene>